<dbReference type="PANTHER" id="PTHR34477">
    <property type="entry name" value="UPF0213 PROTEIN YHBQ"/>
    <property type="match status" value="1"/>
</dbReference>
<sequence>MYFTYVLRSLRDNKLYIGFTKDLKLRFNEHISGKVYATKERRPLKLIYYEACTSKIKAIKREKYFKTGFGRRFLKTRI</sequence>
<name>A0A0G0KW68_9BACT</name>
<dbReference type="InterPro" id="IPR050190">
    <property type="entry name" value="UPF0213_domain"/>
</dbReference>
<evidence type="ECO:0000313" key="3">
    <source>
        <dbReference type="EMBL" id="KKQ83928.1"/>
    </source>
</evidence>
<dbReference type="PROSITE" id="PS50164">
    <property type="entry name" value="GIY_YIG"/>
    <property type="match status" value="1"/>
</dbReference>
<dbReference type="InterPro" id="IPR000305">
    <property type="entry name" value="GIY-YIG_endonuc"/>
</dbReference>
<organism evidence="3 4">
    <name type="scientific">Candidatus Woesebacteria bacterium GW2011_GWB1_38_8</name>
    <dbReference type="NCBI Taxonomy" id="1618570"/>
    <lineage>
        <taxon>Bacteria</taxon>
        <taxon>Candidatus Woeseibacteriota</taxon>
    </lineage>
</organism>
<dbReference type="STRING" id="1618570.UT08_C0027G0005"/>
<reference evidence="3 4" key="1">
    <citation type="journal article" date="2015" name="Nature">
        <title>rRNA introns, odd ribosomes, and small enigmatic genomes across a large radiation of phyla.</title>
        <authorList>
            <person name="Brown C.T."/>
            <person name="Hug L.A."/>
            <person name="Thomas B.C."/>
            <person name="Sharon I."/>
            <person name="Castelle C.J."/>
            <person name="Singh A."/>
            <person name="Wilkins M.J."/>
            <person name="Williams K.H."/>
            <person name="Banfield J.F."/>
        </authorList>
    </citation>
    <scope>NUCLEOTIDE SEQUENCE [LARGE SCALE GENOMIC DNA]</scope>
</reference>
<dbReference type="CDD" id="cd10449">
    <property type="entry name" value="GIY-YIG_SLX1_like"/>
    <property type="match status" value="1"/>
</dbReference>
<evidence type="ECO:0000259" key="2">
    <source>
        <dbReference type="PROSITE" id="PS50164"/>
    </source>
</evidence>
<dbReference type="Pfam" id="PF01541">
    <property type="entry name" value="GIY-YIG"/>
    <property type="match status" value="1"/>
</dbReference>
<dbReference type="AlphaFoldDB" id="A0A0G0KW68"/>
<evidence type="ECO:0000313" key="4">
    <source>
        <dbReference type="Proteomes" id="UP000034081"/>
    </source>
</evidence>
<comment type="caution">
    <text evidence="3">The sequence shown here is derived from an EMBL/GenBank/DDBJ whole genome shotgun (WGS) entry which is preliminary data.</text>
</comment>
<dbReference type="PANTHER" id="PTHR34477:SF1">
    <property type="entry name" value="UPF0213 PROTEIN YHBQ"/>
    <property type="match status" value="1"/>
</dbReference>
<gene>
    <name evidence="3" type="ORF">UT08_C0027G0005</name>
</gene>
<dbReference type="Proteomes" id="UP000034081">
    <property type="component" value="Unassembled WGS sequence"/>
</dbReference>
<dbReference type="Gene3D" id="3.40.1440.10">
    <property type="entry name" value="GIY-YIG endonuclease"/>
    <property type="match status" value="1"/>
</dbReference>
<protein>
    <submittedName>
        <fullName evidence="3">GIY-YIG catalytic domain protein</fullName>
    </submittedName>
</protein>
<dbReference type="InterPro" id="IPR035901">
    <property type="entry name" value="GIY-YIG_endonuc_sf"/>
</dbReference>
<dbReference type="EMBL" id="LBVL01000027">
    <property type="protein sequence ID" value="KKQ83928.1"/>
    <property type="molecule type" value="Genomic_DNA"/>
</dbReference>
<dbReference type="SUPFAM" id="SSF82771">
    <property type="entry name" value="GIY-YIG endonuclease"/>
    <property type="match status" value="1"/>
</dbReference>
<feature type="domain" description="GIY-YIG" evidence="2">
    <location>
        <begin position="1"/>
        <end position="75"/>
    </location>
</feature>
<comment type="similarity">
    <text evidence="1">Belongs to the UPF0213 family.</text>
</comment>
<evidence type="ECO:0000256" key="1">
    <source>
        <dbReference type="ARBA" id="ARBA00007435"/>
    </source>
</evidence>
<accession>A0A0G0KW68</accession>
<proteinExistence type="inferred from homology"/>